<dbReference type="Pfam" id="PF11660">
    <property type="entry name" value="DUF3262"/>
    <property type="match status" value="1"/>
</dbReference>
<gene>
    <name evidence="2" type="ORF">KSS89_16315</name>
</gene>
<protein>
    <submittedName>
        <fullName evidence="2">TIGR03758 family integrating conjugative element protein</fullName>
    </submittedName>
</protein>
<accession>A0ABX8MI15</accession>
<dbReference type="EMBL" id="CP077074">
    <property type="protein sequence ID" value="QXH37858.1"/>
    <property type="molecule type" value="Genomic_DNA"/>
</dbReference>
<evidence type="ECO:0000313" key="3">
    <source>
        <dbReference type="Proteomes" id="UP000693952"/>
    </source>
</evidence>
<keyword evidence="1" id="KW-0812">Transmembrane</keyword>
<proteinExistence type="predicted"/>
<name>A0ABX8MI15_9PSED</name>
<evidence type="ECO:0000313" key="2">
    <source>
        <dbReference type="EMBL" id="QXH37858.1"/>
    </source>
</evidence>
<dbReference type="NCBIfam" id="TIGR03758">
    <property type="entry name" value="conj_TIGR03758"/>
    <property type="match status" value="1"/>
</dbReference>
<dbReference type="RefSeq" id="WP_124346888.1">
    <property type="nucleotide sequence ID" value="NZ_CP027706.1"/>
</dbReference>
<evidence type="ECO:0000256" key="1">
    <source>
        <dbReference type="SAM" id="Phobius"/>
    </source>
</evidence>
<sequence length="79" mass="8285">MSMSSAQTAAFNAASGATAQASTNLIVGAVMAVAMLWAAWALYSIYRGWATKNIDRSIASSSAIRVLLLLMVLSFIVLS</sequence>
<reference evidence="2" key="1">
    <citation type="submission" date="2021-06" db="EMBL/GenBank/DDBJ databases">
        <title>Updating the genus Pseudomonas: Description of 43 new species and partition of the Pseudomonas putida group.</title>
        <authorList>
            <person name="Girard L."/>
            <person name="Lood C."/>
            <person name="Vandamme P."/>
            <person name="Rokni-Zadeh H."/>
            <person name="van Noort V."/>
            <person name="Hofte M."/>
            <person name="Lavigne R."/>
            <person name="De Mot R."/>
        </authorList>
    </citation>
    <scope>NUCLEOTIDE SEQUENCE</scope>
    <source>
        <strain evidence="2">CMR12a</strain>
    </source>
</reference>
<dbReference type="Proteomes" id="UP000693952">
    <property type="component" value="Chromosome"/>
</dbReference>
<keyword evidence="1" id="KW-0472">Membrane</keyword>
<keyword evidence="3" id="KW-1185">Reference proteome</keyword>
<feature type="transmembrane region" description="Helical" evidence="1">
    <location>
        <begin position="58"/>
        <end position="78"/>
    </location>
</feature>
<feature type="transmembrane region" description="Helical" evidence="1">
    <location>
        <begin position="26"/>
        <end position="46"/>
    </location>
</feature>
<dbReference type="InterPro" id="IPR021676">
    <property type="entry name" value="DUF3262"/>
</dbReference>
<organism evidence="2 3">
    <name type="scientific">Pseudomonas sessilinigenes</name>
    <dbReference type="NCBI Taxonomy" id="658629"/>
    <lineage>
        <taxon>Bacteria</taxon>
        <taxon>Pseudomonadati</taxon>
        <taxon>Pseudomonadota</taxon>
        <taxon>Gammaproteobacteria</taxon>
        <taxon>Pseudomonadales</taxon>
        <taxon>Pseudomonadaceae</taxon>
        <taxon>Pseudomonas</taxon>
    </lineage>
</organism>
<keyword evidence="1" id="KW-1133">Transmembrane helix</keyword>